<feature type="short sequence motif" description="Q motif" evidence="5">
    <location>
        <begin position="84"/>
        <end position="112"/>
    </location>
</feature>
<keyword evidence="2 6" id="KW-0378">Hydrolase</keyword>
<evidence type="ECO:0000259" key="9">
    <source>
        <dbReference type="PROSITE" id="PS51194"/>
    </source>
</evidence>
<dbReference type="AlphaFoldDB" id="A0A0L0DBH7"/>
<dbReference type="GO" id="GO:0016787">
    <property type="term" value="F:hydrolase activity"/>
    <property type="evidence" value="ECO:0007669"/>
    <property type="project" value="UniProtKB-KW"/>
</dbReference>
<feature type="region of interest" description="Disordered" evidence="7">
    <location>
        <begin position="43"/>
        <end position="77"/>
    </location>
</feature>
<dbReference type="GO" id="GO:0003676">
    <property type="term" value="F:nucleic acid binding"/>
    <property type="evidence" value="ECO:0007669"/>
    <property type="project" value="InterPro"/>
</dbReference>
<dbReference type="Proteomes" id="UP000054408">
    <property type="component" value="Unassembled WGS sequence"/>
</dbReference>
<feature type="domain" description="Helicase ATP-binding" evidence="8">
    <location>
        <begin position="115"/>
        <end position="288"/>
    </location>
</feature>
<accession>A0A0L0DBH7</accession>
<evidence type="ECO:0000313" key="12">
    <source>
        <dbReference type="Proteomes" id="UP000054408"/>
    </source>
</evidence>
<comment type="similarity">
    <text evidence="6">Belongs to the DEAD box helicase family.</text>
</comment>
<evidence type="ECO:0000256" key="5">
    <source>
        <dbReference type="PROSITE-ProRule" id="PRU00552"/>
    </source>
</evidence>
<feature type="region of interest" description="Disordered" evidence="7">
    <location>
        <begin position="476"/>
        <end position="539"/>
    </location>
</feature>
<dbReference type="OrthoDB" id="10261904at2759"/>
<dbReference type="InterPro" id="IPR014014">
    <property type="entry name" value="RNA_helicase_DEAD_Q_motif"/>
</dbReference>
<keyword evidence="3 6" id="KW-0347">Helicase</keyword>
<dbReference type="Pfam" id="PF00271">
    <property type="entry name" value="Helicase_C"/>
    <property type="match status" value="1"/>
</dbReference>
<dbReference type="Gene3D" id="3.40.50.300">
    <property type="entry name" value="P-loop containing nucleotide triphosphate hydrolases"/>
    <property type="match status" value="2"/>
</dbReference>
<dbReference type="RefSeq" id="XP_013757885.1">
    <property type="nucleotide sequence ID" value="XM_013902431.1"/>
</dbReference>
<sequence>MHDEDDLWAGLGDELDKDLAEVTAVEEELVPEALEALFAGKSRVATAPGSEDGDKDVVEAAGGEGDGGDNEDPAEESGHVVETASFESLGVCKWLRSSMAGLGIEAPTPVQVATLPAALAGSDVIGSAPTGSGKTLAFALPILDALSRDLYGIFALVLTPTRELAMQIAEQFQVVGKPLGVRVTTVIGGLDMMTQARELASKPHVVIATPGRMADHVLSSGNVSLHKVKFLVLDEADRLLEPSFSTALSTIMDAVPGREQRQTLLFSATLTPTITDLMDNVLVDARVTQEYVFLPAKVKEVYMVHLLRQLAPQSAMVFVAKCWTAELLYEMLLLLGFRAVTLHASMTQPRRLAALGKFRARTADILVATDVAARGLDIPTVDLVVNFDICRNPADYVHRIGRTARAGRAGLALSLISQYDVKLIKRIEATTAIQLSEREVDEDAALMNINRVSTAMREAKLMLMRRNFQAVDDARKNAAYRSSSARARDAKSKNKNKSKSKDTGKGKSRAKGKDKGAPKRRRSHGSGSKSVSRKRKKHK</sequence>
<dbReference type="PROSITE" id="PS51194">
    <property type="entry name" value="HELICASE_CTER"/>
    <property type="match status" value="1"/>
</dbReference>
<dbReference type="InterPro" id="IPR014001">
    <property type="entry name" value="Helicase_ATP-bd"/>
</dbReference>
<organism evidence="11 12">
    <name type="scientific">Thecamonas trahens ATCC 50062</name>
    <dbReference type="NCBI Taxonomy" id="461836"/>
    <lineage>
        <taxon>Eukaryota</taxon>
        <taxon>Apusozoa</taxon>
        <taxon>Apusomonadida</taxon>
        <taxon>Apusomonadidae</taxon>
        <taxon>Thecamonas</taxon>
    </lineage>
</organism>
<evidence type="ECO:0000259" key="8">
    <source>
        <dbReference type="PROSITE" id="PS51192"/>
    </source>
</evidence>
<dbReference type="SUPFAM" id="SSF52540">
    <property type="entry name" value="P-loop containing nucleoside triphosphate hydrolases"/>
    <property type="match status" value="1"/>
</dbReference>
<evidence type="ECO:0000256" key="7">
    <source>
        <dbReference type="SAM" id="MobiDB-lite"/>
    </source>
</evidence>
<evidence type="ECO:0000256" key="3">
    <source>
        <dbReference type="ARBA" id="ARBA00022806"/>
    </source>
</evidence>
<dbReference type="InterPro" id="IPR050079">
    <property type="entry name" value="DEAD_box_RNA_helicase"/>
</dbReference>
<dbReference type="PROSITE" id="PS00039">
    <property type="entry name" value="DEAD_ATP_HELICASE"/>
    <property type="match status" value="1"/>
</dbReference>
<dbReference type="InterPro" id="IPR000629">
    <property type="entry name" value="RNA-helicase_DEAD-box_CS"/>
</dbReference>
<evidence type="ECO:0000256" key="2">
    <source>
        <dbReference type="ARBA" id="ARBA00022801"/>
    </source>
</evidence>
<dbReference type="SMART" id="SM00490">
    <property type="entry name" value="HELICc"/>
    <property type="match status" value="1"/>
</dbReference>
<dbReference type="InterPro" id="IPR027417">
    <property type="entry name" value="P-loop_NTPase"/>
</dbReference>
<dbReference type="SMART" id="SM00487">
    <property type="entry name" value="DEXDc"/>
    <property type="match status" value="1"/>
</dbReference>
<dbReference type="GO" id="GO:0003724">
    <property type="term" value="F:RNA helicase activity"/>
    <property type="evidence" value="ECO:0007669"/>
    <property type="project" value="InterPro"/>
</dbReference>
<dbReference type="eggNOG" id="KOG0340">
    <property type="taxonomic scope" value="Eukaryota"/>
</dbReference>
<feature type="domain" description="Helicase C-terminal" evidence="9">
    <location>
        <begin position="286"/>
        <end position="453"/>
    </location>
</feature>
<evidence type="ECO:0000313" key="11">
    <source>
        <dbReference type="EMBL" id="KNC49466.1"/>
    </source>
</evidence>
<dbReference type="PROSITE" id="PS51195">
    <property type="entry name" value="Q_MOTIF"/>
    <property type="match status" value="1"/>
</dbReference>
<feature type="compositionally biased region" description="Basic and acidic residues" evidence="7">
    <location>
        <begin position="499"/>
        <end position="517"/>
    </location>
</feature>
<dbReference type="CDD" id="cd17955">
    <property type="entry name" value="DEADc_DDX49"/>
    <property type="match status" value="1"/>
</dbReference>
<evidence type="ECO:0000256" key="4">
    <source>
        <dbReference type="ARBA" id="ARBA00022840"/>
    </source>
</evidence>
<keyword evidence="12" id="KW-1185">Reference proteome</keyword>
<dbReference type="PROSITE" id="PS51192">
    <property type="entry name" value="HELICASE_ATP_BIND_1"/>
    <property type="match status" value="1"/>
</dbReference>
<dbReference type="PANTHER" id="PTHR47959">
    <property type="entry name" value="ATP-DEPENDENT RNA HELICASE RHLE-RELATED"/>
    <property type="match status" value="1"/>
</dbReference>
<dbReference type="OMA" id="IMIFTDT"/>
<dbReference type="STRING" id="461836.A0A0L0DBH7"/>
<dbReference type="InterPro" id="IPR001650">
    <property type="entry name" value="Helicase_C-like"/>
</dbReference>
<proteinExistence type="inferred from homology"/>
<gene>
    <name evidence="11" type="ORF">AMSG_05477</name>
</gene>
<keyword evidence="1 6" id="KW-0547">Nucleotide-binding</keyword>
<protein>
    <submittedName>
        <fullName evidence="11">Ddx49 protein</fullName>
    </submittedName>
</protein>
<dbReference type="GeneID" id="25564887"/>
<feature type="compositionally biased region" description="Acidic residues" evidence="7">
    <location>
        <begin position="66"/>
        <end position="75"/>
    </location>
</feature>
<evidence type="ECO:0000256" key="1">
    <source>
        <dbReference type="ARBA" id="ARBA00022741"/>
    </source>
</evidence>
<dbReference type="GO" id="GO:0005524">
    <property type="term" value="F:ATP binding"/>
    <property type="evidence" value="ECO:0007669"/>
    <property type="project" value="UniProtKB-KW"/>
</dbReference>
<evidence type="ECO:0000256" key="6">
    <source>
        <dbReference type="RuleBase" id="RU000492"/>
    </source>
</evidence>
<dbReference type="CDD" id="cd18787">
    <property type="entry name" value="SF2_C_DEAD"/>
    <property type="match status" value="1"/>
</dbReference>
<name>A0A0L0DBH7_THETB</name>
<dbReference type="Pfam" id="PF00270">
    <property type="entry name" value="DEAD"/>
    <property type="match status" value="1"/>
</dbReference>
<dbReference type="EMBL" id="GL349455">
    <property type="protein sequence ID" value="KNC49466.1"/>
    <property type="molecule type" value="Genomic_DNA"/>
</dbReference>
<dbReference type="GO" id="GO:0005829">
    <property type="term" value="C:cytosol"/>
    <property type="evidence" value="ECO:0007669"/>
    <property type="project" value="TreeGrafter"/>
</dbReference>
<feature type="domain" description="DEAD-box RNA helicase Q" evidence="10">
    <location>
        <begin position="84"/>
        <end position="112"/>
    </location>
</feature>
<dbReference type="PANTHER" id="PTHR47959:SF24">
    <property type="entry name" value="ATP-DEPENDENT RNA HELICASE"/>
    <property type="match status" value="1"/>
</dbReference>
<keyword evidence="4 6" id="KW-0067">ATP-binding</keyword>
<reference evidence="11 12" key="1">
    <citation type="submission" date="2010-05" db="EMBL/GenBank/DDBJ databases">
        <title>The Genome Sequence of Thecamonas trahens ATCC 50062.</title>
        <authorList>
            <consortium name="The Broad Institute Genome Sequencing Platform"/>
            <person name="Russ C."/>
            <person name="Cuomo C."/>
            <person name="Shea T."/>
            <person name="Young S.K."/>
            <person name="Zeng Q."/>
            <person name="Koehrsen M."/>
            <person name="Haas B."/>
            <person name="Borodovsky M."/>
            <person name="Guigo R."/>
            <person name="Alvarado L."/>
            <person name="Berlin A."/>
            <person name="Bochicchio J."/>
            <person name="Borenstein D."/>
            <person name="Chapman S."/>
            <person name="Chen Z."/>
            <person name="Freedman E."/>
            <person name="Gellesch M."/>
            <person name="Goldberg J."/>
            <person name="Griggs A."/>
            <person name="Gujja S."/>
            <person name="Heilman E."/>
            <person name="Heiman D."/>
            <person name="Hepburn T."/>
            <person name="Howarth C."/>
            <person name="Jen D."/>
            <person name="Larson L."/>
            <person name="Mehta T."/>
            <person name="Park D."/>
            <person name="Pearson M."/>
            <person name="Roberts A."/>
            <person name="Saif S."/>
            <person name="Shenoy N."/>
            <person name="Sisk P."/>
            <person name="Stolte C."/>
            <person name="Sykes S."/>
            <person name="Thomson T."/>
            <person name="Walk T."/>
            <person name="White J."/>
            <person name="Yandava C."/>
            <person name="Burger G."/>
            <person name="Gray M.W."/>
            <person name="Holland P.W.H."/>
            <person name="King N."/>
            <person name="Lang F.B.F."/>
            <person name="Roger A.J."/>
            <person name="Ruiz-Trillo I."/>
            <person name="Lander E."/>
            <person name="Nusbaum C."/>
        </authorList>
    </citation>
    <scope>NUCLEOTIDE SEQUENCE [LARGE SCALE GENOMIC DNA]</scope>
    <source>
        <strain evidence="11 12">ATCC 50062</strain>
    </source>
</reference>
<dbReference type="InterPro" id="IPR011545">
    <property type="entry name" value="DEAD/DEAH_box_helicase_dom"/>
</dbReference>
<evidence type="ECO:0000259" key="10">
    <source>
        <dbReference type="PROSITE" id="PS51195"/>
    </source>
</evidence>